<accession>Q2Y9G6</accession>
<dbReference type="AlphaFoldDB" id="Q2Y9G6"/>
<dbReference type="STRING" id="323848.Nmul_A1302"/>
<sequence length="92" mass="10631">MVLPLPSCGSHKNLVGQQNHNTQSVEWSKQNRYQRVLGKVLLDGQDINLEQIKAGRAWHYKRYDKDQQLAERASMRRAKRQPVSRALDCGVM</sequence>
<gene>
    <name evidence="3" type="ordered locus">Nmul_A1302</name>
    <name evidence="4" type="ORF">SAMN05216403_13919</name>
</gene>
<feature type="region of interest" description="Disordered" evidence="1">
    <location>
        <begin position="1"/>
        <end position="27"/>
    </location>
</feature>
<dbReference type="Proteomes" id="UP000002718">
    <property type="component" value="Chromosome"/>
</dbReference>
<organism evidence="3 5">
    <name type="scientific">Nitrosospira multiformis (strain ATCC 25196 / NCIMB 11849 / C 71)</name>
    <dbReference type="NCBI Taxonomy" id="323848"/>
    <lineage>
        <taxon>Bacteria</taxon>
        <taxon>Pseudomonadati</taxon>
        <taxon>Pseudomonadota</taxon>
        <taxon>Betaproteobacteria</taxon>
        <taxon>Nitrosomonadales</taxon>
        <taxon>Nitrosomonadaceae</taxon>
        <taxon>Nitrosospira</taxon>
    </lineage>
</organism>
<evidence type="ECO:0000256" key="1">
    <source>
        <dbReference type="SAM" id="MobiDB-lite"/>
    </source>
</evidence>
<dbReference type="RefSeq" id="WP_011380642.1">
    <property type="nucleotide sequence ID" value="NC_007614.1"/>
</dbReference>
<evidence type="ECO:0000313" key="6">
    <source>
        <dbReference type="Proteomes" id="UP000236751"/>
    </source>
</evidence>
<dbReference type="Proteomes" id="UP000236751">
    <property type="component" value="Unassembled WGS sequence"/>
</dbReference>
<evidence type="ECO:0000313" key="3">
    <source>
        <dbReference type="EMBL" id="ABB74605.1"/>
    </source>
</evidence>
<evidence type="ECO:0000259" key="2">
    <source>
        <dbReference type="Pfam" id="PF00565"/>
    </source>
</evidence>
<reference evidence="3 5" key="3">
    <citation type="journal article" date="2008" name="Appl. Environ. Microbiol.">
        <title>Complete genome sequence of Nitrosospira multiformis, an ammonia-oxidizing bacterium from the soil environment.</title>
        <authorList>
            <person name="Norton J.M."/>
            <person name="Klotz M.G."/>
            <person name="Stein L.Y."/>
            <person name="Arp D.J."/>
            <person name="Bottomley P.J."/>
            <person name="Chain P.S."/>
            <person name="Hauser L.J."/>
            <person name="Land M.L."/>
            <person name="Larimer F.W."/>
            <person name="Shin M.W."/>
            <person name="Starkenburg S.R."/>
        </authorList>
    </citation>
    <scope>NUCLEOTIDE SEQUENCE [LARGE SCALE GENOMIC DNA]</scope>
    <source>
        <strain evidence="3">ATCC 25196</strain>
        <strain evidence="5">ATCC 25196 / NCIMB 11849 / C 71</strain>
    </source>
</reference>
<evidence type="ECO:0000313" key="4">
    <source>
        <dbReference type="EMBL" id="SEG16324.1"/>
    </source>
</evidence>
<keyword evidence="5" id="KW-1185">Reference proteome</keyword>
<dbReference type="SUPFAM" id="SSF50199">
    <property type="entry name" value="Staphylococcal nuclease"/>
    <property type="match status" value="1"/>
</dbReference>
<feature type="compositionally biased region" description="Polar residues" evidence="1">
    <location>
        <begin position="15"/>
        <end position="27"/>
    </location>
</feature>
<dbReference type="InterPro" id="IPR016071">
    <property type="entry name" value="Staphylococal_nuclease_OB-fold"/>
</dbReference>
<feature type="region of interest" description="Disordered" evidence="1">
    <location>
        <begin position="72"/>
        <end position="92"/>
    </location>
</feature>
<name>Q2Y9G6_NITMU</name>
<dbReference type="EMBL" id="FNVK01000039">
    <property type="protein sequence ID" value="SEG16324.1"/>
    <property type="molecule type" value="Genomic_DNA"/>
</dbReference>
<dbReference type="KEGG" id="nmu:Nmul_A1302"/>
<proteinExistence type="predicted"/>
<reference evidence="3" key="1">
    <citation type="submission" date="2005-08" db="EMBL/GenBank/DDBJ databases">
        <title>Complete sequence of Chromosome 1 of Nitrosospira multiformis ATCC 25196.</title>
        <authorList>
            <consortium name="US DOE Joint Genome Institute"/>
            <person name="Copeland A."/>
            <person name="Lucas S."/>
            <person name="Lapidus A."/>
            <person name="Barry K."/>
            <person name="Detter J.C."/>
            <person name="Glavina T."/>
            <person name="Hammon N."/>
            <person name="Israni S."/>
            <person name="Pitluck S."/>
            <person name="Chain P."/>
            <person name="Malfatti S."/>
            <person name="Shin M."/>
            <person name="Vergez L."/>
            <person name="Schmutz J."/>
            <person name="Larimer F."/>
            <person name="Land M."/>
            <person name="Hauser L."/>
            <person name="Kyrpides N."/>
            <person name="Lykidis A."/>
            <person name="Richardson P."/>
        </authorList>
    </citation>
    <scope>NUCLEOTIDE SEQUENCE</scope>
    <source>
        <strain evidence="3">ATCC 25196</strain>
    </source>
</reference>
<feature type="domain" description="TNase-like" evidence="2">
    <location>
        <begin position="20"/>
        <end position="78"/>
    </location>
</feature>
<dbReference type="OrthoDB" id="9805504at2"/>
<dbReference type="Pfam" id="PF00565">
    <property type="entry name" value="SNase"/>
    <property type="match status" value="1"/>
</dbReference>
<dbReference type="eggNOG" id="COG1525">
    <property type="taxonomic scope" value="Bacteria"/>
</dbReference>
<reference evidence="4 6" key="4">
    <citation type="submission" date="2016-10" db="EMBL/GenBank/DDBJ databases">
        <authorList>
            <person name="de Groot N.N."/>
        </authorList>
    </citation>
    <scope>NUCLEOTIDE SEQUENCE [LARGE SCALE GENOMIC DNA]</scope>
    <source>
        <strain evidence="4 6">Nl13</strain>
    </source>
</reference>
<dbReference type="EMBL" id="CP000103">
    <property type="protein sequence ID" value="ABB74605.1"/>
    <property type="molecule type" value="Genomic_DNA"/>
</dbReference>
<evidence type="ECO:0000313" key="5">
    <source>
        <dbReference type="Proteomes" id="UP000002718"/>
    </source>
</evidence>
<dbReference type="Gene3D" id="2.40.50.90">
    <property type="match status" value="1"/>
</dbReference>
<protein>
    <submittedName>
        <fullName evidence="4">Nuclease homologue</fullName>
    </submittedName>
</protein>
<dbReference type="InterPro" id="IPR035437">
    <property type="entry name" value="SNase_OB-fold_sf"/>
</dbReference>
<dbReference type="HOGENOM" id="CLU_2410252_0_0_4"/>
<reference evidence="5" key="2">
    <citation type="submission" date="2005-08" db="EMBL/GenBank/DDBJ databases">
        <title>Complete sequence of chromosome 1 of Nitrosospira multiformis ATCC 25196.</title>
        <authorList>
            <person name="Copeland A."/>
            <person name="Lucas S."/>
            <person name="Lapidus A."/>
            <person name="Barry K."/>
            <person name="Detter J.C."/>
            <person name="Glavina T."/>
            <person name="Hammon N."/>
            <person name="Israni S."/>
            <person name="Pitluck S."/>
            <person name="Chain P."/>
            <person name="Malfatti S."/>
            <person name="Shin M."/>
            <person name="Vergez L."/>
            <person name="Schmutz J."/>
            <person name="Larimer F."/>
            <person name="Land M."/>
            <person name="Hauser L."/>
            <person name="Kyrpides N."/>
            <person name="Lykidis A."/>
            <person name="Richardson P."/>
        </authorList>
    </citation>
    <scope>NUCLEOTIDE SEQUENCE [LARGE SCALE GENOMIC DNA]</scope>
    <source>
        <strain evidence="5">ATCC 25196 / NCIMB 11849 / C 71</strain>
    </source>
</reference>